<evidence type="ECO:0000313" key="2">
    <source>
        <dbReference type="EMBL" id="KTF07901.1"/>
    </source>
</evidence>
<name>A0A1B6NX22_9ZZZZ</name>
<keyword evidence="1" id="KW-1133">Transmembrane helix</keyword>
<feature type="transmembrane region" description="Helical" evidence="1">
    <location>
        <begin position="54"/>
        <end position="74"/>
    </location>
</feature>
<feature type="transmembrane region" description="Helical" evidence="1">
    <location>
        <begin position="14"/>
        <end position="33"/>
    </location>
</feature>
<comment type="caution">
    <text evidence="2">The sequence shown here is derived from an EMBL/GenBank/DDBJ whole genome shotgun (WGS) entry which is preliminary data.</text>
</comment>
<sequence length="78" mass="8834">MYTAMTLPTNIDTVLQFGFAKVLFEIGASVHFFRDKMMISKARFSITTRAVSYFICHTITSIHSPCCCLFGLIIKSFI</sequence>
<protein>
    <submittedName>
        <fullName evidence="2">Membrane protein</fullName>
    </submittedName>
</protein>
<accession>A0A1B6NX22</accession>
<gene>
    <name evidence="2" type="ORF">MGSAQ_000603</name>
</gene>
<keyword evidence="1" id="KW-0812">Transmembrane</keyword>
<dbReference type="AlphaFoldDB" id="A0A1B6NX22"/>
<dbReference type="EMBL" id="AYSL01000271">
    <property type="protein sequence ID" value="KTF07901.1"/>
    <property type="molecule type" value="Genomic_DNA"/>
</dbReference>
<keyword evidence="1" id="KW-0472">Membrane</keyword>
<reference evidence="2" key="1">
    <citation type="submission" date="2013-11" db="EMBL/GenBank/DDBJ databases">
        <title>Microbial diversity, functional groups and degradation webs in Northern and Southern Mediterranean and Red Sea marine crude oil polluted sites.</title>
        <authorList>
            <person name="Daffonchio D."/>
            <person name="Mapelli F."/>
            <person name="Ferrer M."/>
            <person name="Richter M."/>
            <person name="Cherif A."/>
            <person name="Malkawi H.I."/>
            <person name="Yakimov M.M."/>
            <person name="Abdel-Fattah Y.R."/>
            <person name="Blaghen M."/>
            <person name="Golyshin P.N."/>
            <person name="Kalogerakis N."/>
            <person name="Boon N."/>
            <person name="Magagnini M."/>
            <person name="Fava F."/>
        </authorList>
    </citation>
    <scope>NUCLEOTIDE SEQUENCE</scope>
</reference>
<organism evidence="2">
    <name type="scientific">marine sediment metagenome</name>
    <dbReference type="NCBI Taxonomy" id="412755"/>
    <lineage>
        <taxon>unclassified sequences</taxon>
        <taxon>metagenomes</taxon>
        <taxon>ecological metagenomes</taxon>
    </lineage>
</organism>
<evidence type="ECO:0000256" key="1">
    <source>
        <dbReference type="SAM" id="Phobius"/>
    </source>
</evidence>
<proteinExistence type="predicted"/>